<dbReference type="EMBL" id="DTCM01000014">
    <property type="protein sequence ID" value="HGL40279.1"/>
    <property type="molecule type" value="Genomic_DNA"/>
</dbReference>
<accession>A0A7C4I0D4</accession>
<evidence type="ECO:0000313" key="3">
    <source>
        <dbReference type="EMBL" id="HGL40279.1"/>
    </source>
</evidence>
<gene>
    <name evidence="4" type="ORF">ENT82_01595</name>
    <name evidence="3" type="ORF">ENU43_01225</name>
</gene>
<evidence type="ECO:0000256" key="1">
    <source>
        <dbReference type="ARBA" id="ARBA00022980"/>
    </source>
</evidence>
<protein>
    <submittedName>
        <fullName evidence="4">50S ribosomal protein L30e</fullName>
    </submittedName>
</protein>
<dbReference type="AlphaFoldDB" id="A0A7C4I0D4"/>
<dbReference type="Gene3D" id="3.30.1330.30">
    <property type="match status" value="1"/>
</dbReference>
<sequence>MDLRQSLQVITRTGSLVVGFRETMRKVLQRKAVAVVASAHSSPQLLARLQVVAKALDVPVIVTELTPSELGLALRKPFSTSFIAVVDAGSSDILDHVRSETAWAKE</sequence>
<evidence type="ECO:0000259" key="2">
    <source>
        <dbReference type="Pfam" id="PF01248"/>
    </source>
</evidence>
<keyword evidence="1 4" id="KW-0689">Ribosomal protein</keyword>
<proteinExistence type="predicted"/>
<dbReference type="EMBL" id="DTAD01000017">
    <property type="protein sequence ID" value="HGN89810.1"/>
    <property type="molecule type" value="Genomic_DNA"/>
</dbReference>
<feature type="domain" description="Ribosomal protein eL8/eL30/eS12/Gadd45" evidence="2">
    <location>
        <begin position="2"/>
        <end position="94"/>
    </location>
</feature>
<dbReference type="GO" id="GO:0005840">
    <property type="term" value="C:ribosome"/>
    <property type="evidence" value="ECO:0007669"/>
    <property type="project" value="UniProtKB-KW"/>
</dbReference>
<comment type="caution">
    <text evidence="4">The sequence shown here is derived from an EMBL/GenBank/DDBJ whole genome shotgun (WGS) entry which is preliminary data.</text>
</comment>
<dbReference type="InterPro" id="IPR004038">
    <property type="entry name" value="Ribosomal_eL8/eL30/eS12/Gad45"/>
</dbReference>
<dbReference type="Pfam" id="PF01248">
    <property type="entry name" value="Ribosomal_L7Ae"/>
    <property type="match status" value="1"/>
</dbReference>
<keyword evidence="1 4" id="KW-0687">Ribonucleoprotein</keyword>
<evidence type="ECO:0000313" key="4">
    <source>
        <dbReference type="EMBL" id="HGN89810.1"/>
    </source>
</evidence>
<dbReference type="InterPro" id="IPR029064">
    <property type="entry name" value="Ribosomal_eL30-like_sf"/>
</dbReference>
<reference evidence="4" key="1">
    <citation type="journal article" date="2020" name="mSystems">
        <title>Genome- and Community-Level Interaction Insights into Carbon Utilization and Element Cycling Functions of Hydrothermarchaeota in Hydrothermal Sediment.</title>
        <authorList>
            <person name="Zhou Z."/>
            <person name="Liu Y."/>
            <person name="Xu W."/>
            <person name="Pan J."/>
            <person name="Luo Z.H."/>
            <person name="Li M."/>
        </authorList>
    </citation>
    <scope>NUCLEOTIDE SEQUENCE [LARGE SCALE GENOMIC DNA]</scope>
    <source>
        <strain evidence="4">SpSt-613</strain>
        <strain evidence="3">SpSt-669</strain>
    </source>
</reference>
<organism evidence="4">
    <name type="scientific">Caldiarchaeum subterraneum</name>
    <dbReference type="NCBI Taxonomy" id="311458"/>
    <lineage>
        <taxon>Archaea</taxon>
        <taxon>Nitrososphaerota</taxon>
        <taxon>Candidatus Caldarchaeales</taxon>
        <taxon>Candidatus Caldarchaeaceae</taxon>
        <taxon>Candidatus Caldarchaeum</taxon>
    </lineage>
</organism>
<name>A0A7C4I0D4_CALS0</name>
<dbReference type="SUPFAM" id="SSF55315">
    <property type="entry name" value="L30e-like"/>
    <property type="match status" value="1"/>
</dbReference>